<dbReference type="Gene3D" id="2.60.40.10">
    <property type="entry name" value="Immunoglobulins"/>
    <property type="match status" value="3"/>
</dbReference>
<dbReference type="Proteomes" id="UP001174909">
    <property type="component" value="Unassembled WGS sequence"/>
</dbReference>
<dbReference type="InterPro" id="IPR036116">
    <property type="entry name" value="FN3_sf"/>
</dbReference>
<keyword evidence="3" id="KW-0812">Transmembrane</keyword>
<gene>
    <name evidence="5" type="ORF">GBAR_LOCUS16622</name>
</gene>
<feature type="domain" description="Fibronectin type-III" evidence="4">
    <location>
        <begin position="369"/>
        <end position="459"/>
    </location>
</feature>
<evidence type="ECO:0000259" key="4">
    <source>
        <dbReference type="PROSITE" id="PS50853"/>
    </source>
</evidence>
<evidence type="ECO:0000256" key="1">
    <source>
        <dbReference type="ARBA" id="ARBA00022737"/>
    </source>
</evidence>
<sequence length="756" mass="80344">MYIQHNEYTAVSVDYDPEYSHWDTISIPVASAPTDLAASRPTATSIEVTGPLLPWETPPMAISSTTPTLCQGLLIVSISPDALLIPTPSLVFHPTAEYNISIVATSQHFFSDPVSIFIAVFLGQPFFQTLSADKTTITLSWAVPSGSVVTSYVVSWERDSSMGCPYEDEGSMTISTSDESYNTTISGVQEDSEYFVSVTAVNSDDNTTSNITTVSTDEDIGVPVLSVGSLTPVSVDLQWTSSGQQQVTYQISLQRDTSIGCPFEDSRNLTVTNGLTAAQVSGLLEDSRYLFTVTASNPAGSSEVSNTVAAMTEKAEICAPSSGDGATSLDIPVSSAALYSVRVAAVNDVGEGPFSNEVQIEVVAPVPGAPKDVQVVEPIGQREVEIQWSDPVSPAPVIGYNLACTPTPTSPPPTFSDPPVVTYTLTGLTPATDYSCSLVAFNDAGSGPSVTISFTTLPDYGSLEIQLSGLIVCSEWLVFSTSQKIQDVSDTINEQLNTLCPQCQLNGQEISNATLECLSESPNSVIFGAVISGTADKDSGGLLEELSAWISTSPSIRVLGMLMGLGDQCSSVVSDLSGNICDSPPPTQPPTATEANRGASCNISETTVSSGSVGLSVGVGIVAGLAVLLVAGAAFLIPFCIMKYRRRRMQSYLIKKTRVAYAMDTSSNTAYGMTVFNRAAAVNTSSDQDYDVITYCRPQDTHPALPRRESAGQGGNASYEVSTPTNIRQMRVREAQRSKRICKRKRRNCTLKYPLT</sequence>
<organism evidence="5 6">
    <name type="scientific">Geodia barretti</name>
    <name type="common">Barrett's horny sponge</name>
    <dbReference type="NCBI Taxonomy" id="519541"/>
    <lineage>
        <taxon>Eukaryota</taxon>
        <taxon>Metazoa</taxon>
        <taxon>Porifera</taxon>
        <taxon>Demospongiae</taxon>
        <taxon>Heteroscleromorpha</taxon>
        <taxon>Tetractinellida</taxon>
        <taxon>Astrophorina</taxon>
        <taxon>Geodiidae</taxon>
        <taxon>Geodia</taxon>
    </lineage>
</organism>
<feature type="compositionally biased region" description="Polar residues" evidence="2">
    <location>
        <begin position="719"/>
        <end position="728"/>
    </location>
</feature>
<name>A0AA35SIF0_GEOBA</name>
<keyword evidence="6" id="KW-1185">Reference proteome</keyword>
<accession>A0AA35SIF0</accession>
<dbReference type="Pfam" id="PF00041">
    <property type="entry name" value="fn3"/>
    <property type="match status" value="3"/>
</dbReference>
<feature type="region of interest" description="Disordered" evidence="2">
    <location>
        <begin position="701"/>
        <end position="739"/>
    </location>
</feature>
<feature type="domain" description="Fibronectin type-III" evidence="4">
    <location>
        <begin position="222"/>
        <end position="315"/>
    </location>
</feature>
<keyword evidence="1" id="KW-0677">Repeat</keyword>
<evidence type="ECO:0000313" key="6">
    <source>
        <dbReference type="Proteomes" id="UP001174909"/>
    </source>
</evidence>
<keyword evidence="3" id="KW-1133">Transmembrane helix</keyword>
<dbReference type="AlphaFoldDB" id="A0AA35SIF0"/>
<dbReference type="SMART" id="SM00060">
    <property type="entry name" value="FN3"/>
    <property type="match status" value="3"/>
</dbReference>
<dbReference type="PROSITE" id="PS50853">
    <property type="entry name" value="FN3"/>
    <property type="match status" value="3"/>
</dbReference>
<evidence type="ECO:0000256" key="3">
    <source>
        <dbReference type="SAM" id="Phobius"/>
    </source>
</evidence>
<dbReference type="InterPro" id="IPR013783">
    <property type="entry name" value="Ig-like_fold"/>
</dbReference>
<dbReference type="PANTHER" id="PTHR46708">
    <property type="entry name" value="TENASCIN"/>
    <property type="match status" value="1"/>
</dbReference>
<comment type="caution">
    <text evidence="5">The sequence shown here is derived from an EMBL/GenBank/DDBJ whole genome shotgun (WGS) entry which is preliminary data.</text>
</comment>
<dbReference type="InterPro" id="IPR050991">
    <property type="entry name" value="ECM_Regulatory_Proteins"/>
</dbReference>
<evidence type="ECO:0000313" key="5">
    <source>
        <dbReference type="EMBL" id="CAI8029251.1"/>
    </source>
</evidence>
<dbReference type="SUPFAM" id="SSF49265">
    <property type="entry name" value="Fibronectin type III"/>
    <property type="match status" value="2"/>
</dbReference>
<protein>
    <submittedName>
        <fullName evidence="5">Fibronectin (Fragments)</fullName>
    </submittedName>
</protein>
<dbReference type="CDD" id="cd00063">
    <property type="entry name" value="FN3"/>
    <property type="match status" value="3"/>
</dbReference>
<feature type="transmembrane region" description="Helical" evidence="3">
    <location>
        <begin position="613"/>
        <end position="641"/>
    </location>
</feature>
<proteinExistence type="predicted"/>
<dbReference type="PRINTS" id="PR00014">
    <property type="entry name" value="FNTYPEIII"/>
</dbReference>
<dbReference type="EMBL" id="CASHTH010002392">
    <property type="protein sequence ID" value="CAI8029251.1"/>
    <property type="molecule type" value="Genomic_DNA"/>
</dbReference>
<reference evidence="5" key="1">
    <citation type="submission" date="2023-03" db="EMBL/GenBank/DDBJ databases">
        <authorList>
            <person name="Steffen K."/>
            <person name="Cardenas P."/>
        </authorList>
    </citation>
    <scope>NUCLEOTIDE SEQUENCE</scope>
</reference>
<keyword evidence="3" id="KW-0472">Membrane</keyword>
<feature type="domain" description="Fibronectin type-III" evidence="4">
    <location>
        <begin position="121"/>
        <end position="219"/>
    </location>
</feature>
<dbReference type="InterPro" id="IPR003961">
    <property type="entry name" value="FN3_dom"/>
</dbReference>
<evidence type="ECO:0000256" key="2">
    <source>
        <dbReference type="SAM" id="MobiDB-lite"/>
    </source>
</evidence>